<sequence length="338" mass="35669">MSEDILMTEAGVMELAQRFLTGQGLAAPHAAAMARALTRAQRDGGLSHGLQRLPGTRDTIGHPEFNKAARPKVEQLTPAVVQVDADYGFSIYGTELGLPALRRSAGQLGIAFMAVRNGFHSTALWPVVEDLAEAGLVGLSMNPTHDWVAPAGGSRPVFGTNPIAFAWPRPDQKPYVFDFATTAASRADIAMHRQAGQQVPPGWGLDPEGQATTDPAAILAGAMLPFGAHKGSAIATMIELMAGPMIGDRTSHSSARFDAGHQAAPCHGELIIALNPGLLGGAGDVENAERMLNAISGQGARLPGSRRHALRARHDREGIPVRKALYERILQLMADAPG</sequence>
<dbReference type="Proteomes" id="UP001198571">
    <property type="component" value="Unassembled WGS sequence"/>
</dbReference>
<name>A0ABS8CN13_9RHOB</name>
<dbReference type="Gene3D" id="3.30.1370.60">
    <property type="entry name" value="Hypothetical oxidoreductase yiak, domain 2"/>
    <property type="match status" value="1"/>
</dbReference>
<keyword evidence="4" id="KW-1185">Reference proteome</keyword>
<keyword evidence="2" id="KW-0560">Oxidoreductase</keyword>
<evidence type="ECO:0000256" key="2">
    <source>
        <dbReference type="ARBA" id="ARBA00023002"/>
    </source>
</evidence>
<evidence type="ECO:0000256" key="1">
    <source>
        <dbReference type="ARBA" id="ARBA00006056"/>
    </source>
</evidence>
<dbReference type="PANTHER" id="PTHR11091">
    <property type="entry name" value="OXIDOREDUCTASE-RELATED"/>
    <property type="match status" value="1"/>
</dbReference>
<dbReference type="Gene3D" id="1.10.1530.10">
    <property type="match status" value="1"/>
</dbReference>
<dbReference type="InterPro" id="IPR036111">
    <property type="entry name" value="Mal/L-sulfo/L-lacto_DH-like_sf"/>
</dbReference>
<organism evidence="3 4">
    <name type="scientific">Pseudogemmobacter faecipullorum</name>
    <dbReference type="NCBI Taxonomy" id="2755041"/>
    <lineage>
        <taxon>Bacteria</taxon>
        <taxon>Pseudomonadati</taxon>
        <taxon>Pseudomonadota</taxon>
        <taxon>Alphaproteobacteria</taxon>
        <taxon>Rhodobacterales</taxon>
        <taxon>Paracoccaceae</taxon>
        <taxon>Pseudogemmobacter</taxon>
    </lineage>
</organism>
<dbReference type="InterPro" id="IPR043143">
    <property type="entry name" value="Mal/L-sulf/L-lact_DH-like_NADP"/>
</dbReference>
<dbReference type="InterPro" id="IPR003767">
    <property type="entry name" value="Malate/L-lactate_DH-like"/>
</dbReference>
<gene>
    <name evidence="3" type="ORF">H0485_12385</name>
</gene>
<proteinExistence type="inferred from homology"/>
<dbReference type="SUPFAM" id="SSF89733">
    <property type="entry name" value="L-sulfolactate dehydrogenase-like"/>
    <property type="match status" value="1"/>
</dbReference>
<dbReference type="PANTHER" id="PTHR11091:SF0">
    <property type="entry name" value="MALATE DEHYDROGENASE"/>
    <property type="match status" value="1"/>
</dbReference>
<protein>
    <submittedName>
        <fullName evidence="3">Ldh family oxidoreductase</fullName>
    </submittedName>
</protein>
<reference evidence="3 4" key="1">
    <citation type="submission" date="2020-07" db="EMBL/GenBank/DDBJ databases">
        <title>Pseudogemmobacter sp. nov., isolated from poultry manure in Taiwan.</title>
        <authorList>
            <person name="Lin S.-Y."/>
            <person name="Tang Y.-S."/>
            <person name="Young C.-C."/>
        </authorList>
    </citation>
    <scope>NUCLEOTIDE SEQUENCE [LARGE SCALE GENOMIC DNA]</scope>
    <source>
        <strain evidence="3 4">CC-YST710</strain>
    </source>
</reference>
<dbReference type="Pfam" id="PF02615">
    <property type="entry name" value="Ldh_2"/>
    <property type="match status" value="1"/>
</dbReference>
<dbReference type="InterPro" id="IPR043144">
    <property type="entry name" value="Mal/L-sulf/L-lact_DH-like_ah"/>
</dbReference>
<comment type="similarity">
    <text evidence="1">Belongs to the LDH2/MDH2 oxidoreductase family.</text>
</comment>
<evidence type="ECO:0000313" key="4">
    <source>
        <dbReference type="Proteomes" id="UP001198571"/>
    </source>
</evidence>
<dbReference type="EMBL" id="JACDXX010000010">
    <property type="protein sequence ID" value="MCB5410792.1"/>
    <property type="molecule type" value="Genomic_DNA"/>
</dbReference>
<dbReference type="RefSeq" id="WP_226935996.1">
    <property type="nucleotide sequence ID" value="NZ_JACDXX010000010.1"/>
</dbReference>
<accession>A0ABS8CN13</accession>
<evidence type="ECO:0000313" key="3">
    <source>
        <dbReference type="EMBL" id="MCB5410792.1"/>
    </source>
</evidence>
<comment type="caution">
    <text evidence="3">The sequence shown here is derived from an EMBL/GenBank/DDBJ whole genome shotgun (WGS) entry which is preliminary data.</text>
</comment>